<reference evidence="7" key="1">
    <citation type="submission" date="2015-07" db="EMBL/GenBank/DDBJ databases">
        <authorList>
            <person name="Teixeira M.M."/>
            <person name="Souza R.C."/>
            <person name="Almeida L.G."/>
            <person name="Vicente V.A."/>
            <person name="de Hoog S."/>
            <person name="Bocca A.L."/>
            <person name="de Almeida S.R."/>
            <person name="Vasconcelos A.T."/>
            <person name="Felipe M.S."/>
        </authorList>
    </citation>
    <scope>NUCLEOTIDE SEQUENCE [LARGE SCALE GENOMIC DNA]</scope>
    <source>
        <strain evidence="7">KSF</strain>
    </source>
</reference>
<evidence type="ECO:0000256" key="2">
    <source>
        <dbReference type="ARBA" id="ARBA00022692"/>
    </source>
</evidence>
<evidence type="ECO:0000256" key="1">
    <source>
        <dbReference type="ARBA" id="ARBA00004141"/>
    </source>
</evidence>
<dbReference type="PANTHER" id="PTHR31465">
    <property type="entry name" value="PROTEIN RTA1-RELATED"/>
    <property type="match status" value="1"/>
</dbReference>
<feature type="transmembrane region" description="Helical" evidence="5">
    <location>
        <begin position="29"/>
        <end position="48"/>
    </location>
</feature>
<keyword evidence="7" id="KW-1185">Reference proteome</keyword>
<protein>
    <submittedName>
        <fullName evidence="6">Protein RTM1</fullName>
    </submittedName>
</protein>
<dbReference type="AlphaFoldDB" id="A0A1C1CJI9"/>
<feature type="transmembrane region" description="Helical" evidence="5">
    <location>
        <begin position="250"/>
        <end position="270"/>
    </location>
</feature>
<evidence type="ECO:0000256" key="3">
    <source>
        <dbReference type="ARBA" id="ARBA00022989"/>
    </source>
</evidence>
<evidence type="ECO:0000313" key="7">
    <source>
        <dbReference type="Proteomes" id="UP000094526"/>
    </source>
</evidence>
<evidence type="ECO:0000256" key="4">
    <source>
        <dbReference type="ARBA" id="ARBA00023136"/>
    </source>
</evidence>
<dbReference type="PANTHER" id="PTHR31465:SF1">
    <property type="entry name" value="PROTEIN RTA1-RELATED"/>
    <property type="match status" value="1"/>
</dbReference>
<dbReference type="OrthoDB" id="3358017at2759"/>
<sequence>MATATSNATSTPDSHSDSNFRLYRYDPSLGPAILFIALFFAASSLHLYQLIRTRTWFFIPFVVGGFFESVGYIGRAIGAQETPDWSVGGYVIQSVLILVAPALFAASIYMELGRIMQLTDGGSRSLINTRWLTKIFVAGDVFSFLMQSSGGGIMAGGSEDSMKRGENIIIGGLVLQIIFFTFFIVVASVFHYRMHKRPSARVLADITIASAWKKHLHVLYGGSWLILIRSLFRLVEYAQGNDGYLISHEWFLYVFDAVLMLATMLLFAFVHPSELNALLKGGRGRAVRRVVSVYSLK</sequence>
<keyword evidence="2 5" id="KW-0812">Transmembrane</keyword>
<gene>
    <name evidence="6" type="primary">RTM1</name>
    <name evidence="6" type="ORF">CLCR_05012</name>
</gene>
<dbReference type="VEuPathDB" id="FungiDB:CLCR_05012"/>
<proteinExistence type="predicted"/>
<dbReference type="InterPro" id="IPR007568">
    <property type="entry name" value="RTA1"/>
</dbReference>
<comment type="caution">
    <text evidence="6">The sequence shown here is derived from an EMBL/GenBank/DDBJ whole genome shotgun (WGS) entry which is preliminary data.</text>
</comment>
<evidence type="ECO:0000313" key="6">
    <source>
        <dbReference type="EMBL" id="OCT48685.1"/>
    </source>
</evidence>
<dbReference type="GO" id="GO:0016020">
    <property type="term" value="C:membrane"/>
    <property type="evidence" value="ECO:0007669"/>
    <property type="project" value="UniProtKB-SubCell"/>
</dbReference>
<dbReference type="EMBL" id="LGRB01000011">
    <property type="protein sequence ID" value="OCT48685.1"/>
    <property type="molecule type" value="Genomic_DNA"/>
</dbReference>
<feature type="transmembrane region" description="Helical" evidence="5">
    <location>
        <begin position="168"/>
        <end position="192"/>
    </location>
</feature>
<evidence type="ECO:0000256" key="5">
    <source>
        <dbReference type="SAM" id="Phobius"/>
    </source>
</evidence>
<dbReference type="eggNOG" id="ENOG502QURG">
    <property type="taxonomic scope" value="Eukaryota"/>
</dbReference>
<dbReference type="STRING" id="86049.A0A1C1CJI9"/>
<name>A0A1C1CJI9_9EURO</name>
<dbReference type="VEuPathDB" id="FungiDB:G647_03214"/>
<comment type="subcellular location">
    <subcellularLocation>
        <location evidence="1">Membrane</location>
        <topology evidence="1">Multi-pass membrane protein</topology>
    </subcellularLocation>
</comment>
<organism evidence="6 7">
    <name type="scientific">Cladophialophora carrionii</name>
    <dbReference type="NCBI Taxonomy" id="86049"/>
    <lineage>
        <taxon>Eukaryota</taxon>
        <taxon>Fungi</taxon>
        <taxon>Dikarya</taxon>
        <taxon>Ascomycota</taxon>
        <taxon>Pezizomycotina</taxon>
        <taxon>Eurotiomycetes</taxon>
        <taxon>Chaetothyriomycetidae</taxon>
        <taxon>Chaetothyriales</taxon>
        <taxon>Herpotrichiellaceae</taxon>
        <taxon>Cladophialophora</taxon>
    </lineage>
</organism>
<keyword evidence="4 5" id="KW-0472">Membrane</keyword>
<dbReference type="Pfam" id="PF04479">
    <property type="entry name" value="RTA1"/>
    <property type="match status" value="1"/>
</dbReference>
<feature type="transmembrane region" description="Helical" evidence="5">
    <location>
        <begin position="90"/>
        <end position="110"/>
    </location>
</feature>
<feature type="transmembrane region" description="Helical" evidence="5">
    <location>
        <begin position="218"/>
        <end position="238"/>
    </location>
</feature>
<feature type="transmembrane region" description="Helical" evidence="5">
    <location>
        <begin position="131"/>
        <end position="148"/>
    </location>
</feature>
<dbReference type="Proteomes" id="UP000094526">
    <property type="component" value="Unassembled WGS sequence"/>
</dbReference>
<feature type="transmembrane region" description="Helical" evidence="5">
    <location>
        <begin position="55"/>
        <end position="78"/>
    </location>
</feature>
<accession>A0A1C1CJI9</accession>
<keyword evidence="3 5" id="KW-1133">Transmembrane helix</keyword>